<evidence type="ECO:0008006" key="2">
    <source>
        <dbReference type="Google" id="ProtNLM"/>
    </source>
</evidence>
<evidence type="ECO:0000313" key="1">
    <source>
        <dbReference type="EMBL" id="CAB4170231.1"/>
    </source>
</evidence>
<dbReference type="EMBL" id="LR796852">
    <property type="protein sequence ID" value="CAB4170231.1"/>
    <property type="molecule type" value="Genomic_DNA"/>
</dbReference>
<protein>
    <recommendedName>
        <fullName evidence="2">S-adenosyl-L-methionine-dependent methyltransferase</fullName>
    </recommendedName>
</protein>
<reference evidence="1" key="1">
    <citation type="submission" date="2020-05" db="EMBL/GenBank/DDBJ databases">
        <authorList>
            <person name="Chiriac C."/>
            <person name="Salcher M."/>
            <person name="Ghai R."/>
            <person name="Kavagutti S V."/>
        </authorList>
    </citation>
    <scope>NUCLEOTIDE SEQUENCE</scope>
</reference>
<gene>
    <name evidence="1" type="ORF">UFOVP901_60</name>
</gene>
<proteinExistence type="predicted"/>
<accession>A0A6J5PLL6</accession>
<sequence>MKILIACEFSGKVRNAFSERGHDAWSCDLLPSESPGNHIQSDVLEVLNDGWDMMIAHPPCTYLSNSGVTWLYRNKDRWKDLISGAVFFRRLLNCNIPKICIENPIQHKYAKQIIGKDKTQIIQPWMFGHPESKATCLWIKGLAKLKETENVKEEFLSLPKNIAQRLHYLPPSIDRWRLRSTTFQGIANAMAEQWGLPDEARRG</sequence>
<name>A0A6J5PLL6_9CAUD</name>
<organism evidence="1">
    <name type="scientific">uncultured Caudovirales phage</name>
    <dbReference type="NCBI Taxonomy" id="2100421"/>
    <lineage>
        <taxon>Viruses</taxon>
        <taxon>Duplodnaviria</taxon>
        <taxon>Heunggongvirae</taxon>
        <taxon>Uroviricota</taxon>
        <taxon>Caudoviricetes</taxon>
        <taxon>Peduoviridae</taxon>
        <taxon>Maltschvirus</taxon>
        <taxon>Maltschvirus maltsch</taxon>
    </lineage>
</organism>